<protein>
    <submittedName>
        <fullName evidence="1">Uncharacterized protein</fullName>
    </submittedName>
</protein>
<evidence type="ECO:0000313" key="2">
    <source>
        <dbReference type="Proteomes" id="UP000321577"/>
    </source>
</evidence>
<gene>
    <name evidence="1" type="ORF">BGE01nite_27880</name>
</gene>
<name>A0A512M9T1_9BACT</name>
<dbReference type="Proteomes" id="UP000321577">
    <property type="component" value="Unassembled WGS sequence"/>
</dbReference>
<sequence length="75" mass="8586">MADELHLSGVSKPRLKVLITFNSIRIRLLGSKDNSLIVVRYLREDRNTLATSSHLLTAGQYNHVEVFKRISYSEN</sequence>
<keyword evidence="2" id="KW-1185">Reference proteome</keyword>
<evidence type="ECO:0000313" key="1">
    <source>
        <dbReference type="EMBL" id="GEP43497.1"/>
    </source>
</evidence>
<comment type="caution">
    <text evidence="1">The sequence shown here is derived from an EMBL/GenBank/DDBJ whole genome shotgun (WGS) entry which is preliminary data.</text>
</comment>
<accession>A0A512M9T1</accession>
<dbReference type="EMBL" id="BKAG01000018">
    <property type="protein sequence ID" value="GEP43497.1"/>
    <property type="molecule type" value="Genomic_DNA"/>
</dbReference>
<dbReference type="AlphaFoldDB" id="A0A512M9T1"/>
<proteinExistence type="predicted"/>
<organism evidence="1 2">
    <name type="scientific">Brevifollis gellanilyticus</name>
    <dbReference type="NCBI Taxonomy" id="748831"/>
    <lineage>
        <taxon>Bacteria</taxon>
        <taxon>Pseudomonadati</taxon>
        <taxon>Verrucomicrobiota</taxon>
        <taxon>Verrucomicrobiia</taxon>
        <taxon>Verrucomicrobiales</taxon>
        <taxon>Verrucomicrobiaceae</taxon>
    </lineage>
</organism>
<reference evidence="1 2" key="1">
    <citation type="submission" date="2019-07" db="EMBL/GenBank/DDBJ databases">
        <title>Whole genome shotgun sequence of Brevifollis gellanilyticus NBRC 108608.</title>
        <authorList>
            <person name="Hosoyama A."/>
            <person name="Uohara A."/>
            <person name="Ohji S."/>
            <person name="Ichikawa N."/>
        </authorList>
    </citation>
    <scope>NUCLEOTIDE SEQUENCE [LARGE SCALE GENOMIC DNA]</scope>
    <source>
        <strain evidence="1 2">NBRC 108608</strain>
    </source>
</reference>